<feature type="compositionally biased region" description="Basic residues" evidence="1">
    <location>
        <begin position="44"/>
        <end position="53"/>
    </location>
</feature>
<organism evidence="4 5">
    <name type="scientific">Paraburkholderia acidisoli</name>
    <dbReference type="NCBI Taxonomy" id="2571748"/>
    <lineage>
        <taxon>Bacteria</taxon>
        <taxon>Pseudomonadati</taxon>
        <taxon>Pseudomonadota</taxon>
        <taxon>Betaproteobacteria</taxon>
        <taxon>Burkholderiales</taxon>
        <taxon>Burkholderiaceae</taxon>
        <taxon>Paraburkholderia</taxon>
    </lineage>
</organism>
<keyword evidence="2" id="KW-0812">Transmembrane</keyword>
<dbReference type="EMBL" id="CP046913">
    <property type="protein sequence ID" value="QGZ61558.1"/>
    <property type="molecule type" value="Genomic_DNA"/>
</dbReference>
<reference evidence="4 5" key="1">
    <citation type="submission" date="2019-12" db="EMBL/GenBank/DDBJ databases">
        <title>Paraburkholderia acidiphila 7Q-K02 sp. nov and Paraburkholderia acidisoli DHF22 sp. nov., two strains isolated from forest soil.</title>
        <authorList>
            <person name="Gao Z."/>
            <person name="Qiu L."/>
        </authorList>
    </citation>
    <scope>NUCLEOTIDE SEQUENCE [LARGE SCALE GENOMIC DNA]</scope>
    <source>
        <strain evidence="4 5">DHF22</strain>
    </source>
</reference>
<keyword evidence="2" id="KW-1133">Transmembrane helix</keyword>
<keyword evidence="5" id="KW-1185">Reference proteome</keyword>
<name>A0A7Z2GH27_9BURK</name>
<dbReference type="RefSeq" id="WP_158950190.1">
    <property type="nucleotide sequence ID" value="NZ_CP046913.1"/>
</dbReference>
<protein>
    <submittedName>
        <fullName evidence="4">Uncharacterized protein</fullName>
    </submittedName>
</protein>
<feature type="signal peptide" evidence="3">
    <location>
        <begin position="1"/>
        <end position="27"/>
    </location>
</feature>
<evidence type="ECO:0000256" key="3">
    <source>
        <dbReference type="SAM" id="SignalP"/>
    </source>
</evidence>
<proteinExistence type="predicted"/>
<sequence length="82" mass="8583">MIAFFSLPLASLVALALCAVISPGAIAAAPPDSPDSPDSDRTTRRTSHRTSRRRPLRLGLLSLAVPIAVLGALLLVVRALLD</sequence>
<evidence type="ECO:0000256" key="1">
    <source>
        <dbReference type="SAM" id="MobiDB-lite"/>
    </source>
</evidence>
<evidence type="ECO:0000313" key="5">
    <source>
        <dbReference type="Proteomes" id="UP000433577"/>
    </source>
</evidence>
<evidence type="ECO:0000256" key="2">
    <source>
        <dbReference type="SAM" id="Phobius"/>
    </source>
</evidence>
<dbReference type="KEGG" id="pacs:FAZ98_07315"/>
<feature type="chain" id="PRO_5031090241" evidence="3">
    <location>
        <begin position="28"/>
        <end position="82"/>
    </location>
</feature>
<keyword evidence="3" id="KW-0732">Signal</keyword>
<evidence type="ECO:0000313" key="4">
    <source>
        <dbReference type="EMBL" id="QGZ61558.1"/>
    </source>
</evidence>
<gene>
    <name evidence="4" type="ORF">FAZ98_07315</name>
</gene>
<feature type="transmembrane region" description="Helical" evidence="2">
    <location>
        <begin position="58"/>
        <end position="81"/>
    </location>
</feature>
<dbReference type="AlphaFoldDB" id="A0A7Z2GH27"/>
<keyword evidence="2" id="KW-0472">Membrane</keyword>
<accession>A0A7Z2GH27</accession>
<feature type="region of interest" description="Disordered" evidence="1">
    <location>
        <begin position="26"/>
        <end position="53"/>
    </location>
</feature>
<dbReference type="Proteomes" id="UP000433577">
    <property type="component" value="Chromosome 1"/>
</dbReference>